<dbReference type="Gene3D" id="3.40.50.300">
    <property type="entry name" value="P-loop containing nucleotide triphosphate hydrolases"/>
    <property type="match status" value="1"/>
</dbReference>
<dbReference type="GO" id="GO:0005524">
    <property type="term" value="F:ATP binding"/>
    <property type="evidence" value="ECO:0007669"/>
    <property type="project" value="UniProtKB-KW"/>
</dbReference>
<dbReference type="AlphaFoldDB" id="A0A1H6Y6V2"/>
<dbReference type="InterPro" id="IPR039421">
    <property type="entry name" value="Type_1_exporter"/>
</dbReference>
<dbReference type="CDD" id="cd18544">
    <property type="entry name" value="ABC_6TM_TmrA_like"/>
    <property type="match status" value="1"/>
</dbReference>
<dbReference type="InterPro" id="IPR011527">
    <property type="entry name" value="ABC1_TM_dom"/>
</dbReference>
<evidence type="ECO:0000259" key="9">
    <source>
        <dbReference type="PROSITE" id="PS50893"/>
    </source>
</evidence>
<evidence type="ECO:0000259" key="10">
    <source>
        <dbReference type="PROSITE" id="PS50929"/>
    </source>
</evidence>
<dbReference type="OrthoDB" id="9780296at2"/>
<feature type="transmembrane region" description="Helical" evidence="8">
    <location>
        <begin position="161"/>
        <end position="180"/>
    </location>
</feature>
<dbReference type="GO" id="GO:0016887">
    <property type="term" value="F:ATP hydrolysis activity"/>
    <property type="evidence" value="ECO:0007669"/>
    <property type="project" value="InterPro"/>
</dbReference>
<dbReference type="PROSITE" id="PS50929">
    <property type="entry name" value="ABC_TM1F"/>
    <property type="match status" value="1"/>
</dbReference>
<dbReference type="InterPro" id="IPR003439">
    <property type="entry name" value="ABC_transporter-like_ATP-bd"/>
</dbReference>
<dbReference type="PROSITE" id="PS00211">
    <property type="entry name" value="ABC_TRANSPORTER_1"/>
    <property type="match status" value="1"/>
</dbReference>
<name>A0A1H6Y6V2_9FLAO</name>
<dbReference type="GO" id="GO:0005886">
    <property type="term" value="C:plasma membrane"/>
    <property type="evidence" value="ECO:0007669"/>
    <property type="project" value="UniProtKB-SubCell"/>
</dbReference>
<reference evidence="12" key="1">
    <citation type="submission" date="2016-10" db="EMBL/GenBank/DDBJ databases">
        <authorList>
            <person name="Varghese N."/>
            <person name="Submissions S."/>
        </authorList>
    </citation>
    <scope>NUCLEOTIDE SEQUENCE [LARGE SCALE GENOMIC DNA]</scope>
    <source>
        <strain evidence="12">DSM 17934</strain>
    </source>
</reference>
<dbReference type="Pfam" id="PF00005">
    <property type="entry name" value="ABC_tran"/>
    <property type="match status" value="1"/>
</dbReference>
<comment type="subcellular location">
    <subcellularLocation>
        <location evidence="1">Cell membrane</location>
        <topology evidence="1">Multi-pass membrane protein</topology>
    </subcellularLocation>
</comment>
<feature type="transmembrane region" description="Helical" evidence="8">
    <location>
        <begin position="21"/>
        <end position="43"/>
    </location>
</feature>
<dbReference type="InterPro" id="IPR027417">
    <property type="entry name" value="P-loop_NTPase"/>
</dbReference>
<keyword evidence="6 8" id="KW-1133">Transmembrane helix</keyword>
<accession>A0A1H6Y6V2</accession>
<keyword evidence="2" id="KW-0813">Transport</keyword>
<dbReference type="SUPFAM" id="SSF90123">
    <property type="entry name" value="ABC transporter transmembrane region"/>
    <property type="match status" value="1"/>
</dbReference>
<dbReference type="Proteomes" id="UP000199702">
    <property type="component" value="Unassembled WGS sequence"/>
</dbReference>
<proteinExistence type="predicted"/>
<evidence type="ECO:0000256" key="4">
    <source>
        <dbReference type="ARBA" id="ARBA00022741"/>
    </source>
</evidence>
<feature type="domain" description="ABC transmembrane type-1" evidence="10">
    <location>
        <begin position="26"/>
        <end position="331"/>
    </location>
</feature>
<dbReference type="PANTHER" id="PTHR43394:SF1">
    <property type="entry name" value="ATP-BINDING CASSETTE SUB-FAMILY B MEMBER 10, MITOCHONDRIAL"/>
    <property type="match status" value="1"/>
</dbReference>
<dbReference type="Pfam" id="PF00664">
    <property type="entry name" value="ABC_membrane"/>
    <property type="match status" value="1"/>
</dbReference>
<dbReference type="PROSITE" id="PS50893">
    <property type="entry name" value="ABC_TRANSPORTER_2"/>
    <property type="match status" value="1"/>
</dbReference>
<feature type="domain" description="ABC transporter" evidence="9">
    <location>
        <begin position="364"/>
        <end position="598"/>
    </location>
</feature>
<dbReference type="InterPro" id="IPR036640">
    <property type="entry name" value="ABC1_TM_sf"/>
</dbReference>
<feature type="transmembrane region" description="Helical" evidence="8">
    <location>
        <begin position="85"/>
        <end position="107"/>
    </location>
</feature>
<organism evidence="11 12">
    <name type="scientific">Flavobacterium terrigena</name>
    <dbReference type="NCBI Taxonomy" id="402734"/>
    <lineage>
        <taxon>Bacteria</taxon>
        <taxon>Pseudomonadati</taxon>
        <taxon>Bacteroidota</taxon>
        <taxon>Flavobacteriia</taxon>
        <taxon>Flavobacteriales</taxon>
        <taxon>Flavobacteriaceae</taxon>
        <taxon>Flavobacterium</taxon>
    </lineage>
</organism>
<dbReference type="Gene3D" id="1.20.1560.10">
    <property type="entry name" value="ABC transporter type 1, transmembrane domain"/>
    <property type="match status" value="1"/>
</dbReference>
<dbReference type="PANTHER" id="PTHR43394">
    <property type="entry name" value="ATP-DEPENDENT PERMEASE MDL1, MITOCHONDRIAL"/>
    <property type="match status" value="1"/>
</dbReference>
<dbReference type="SMART" id="SM00382">
    <property type="entry name" value="AAA"/>
    <property type="match status" value="1"/>
</dbReference>
<evidence type="ECO:0000256" key="1">
    <source>
        <dbReference type="ARBA" id="ARBA00004651"/>
    </source>
</evidence>
<keyword evidence="4" id="KW-0547">Nucleotide-binding</keyword>
<dbReference type="GO" id="GO:0015421">
    <property type="term" value="F:ABC-type oligopeptide transporter activity"/>
    <property type="evidence" value="ECO:0007669"/>
    <property type="project" value="TreeGrafter"/>
</dbReference>
<evidence type="ECO:0000256" key="8">
    <source>
        <dbReference type="SAM" id="Phobius"/>
    </source>
</evidence>
<keyword evidence="12" id="KW-1185">Reference proteome</keyword>
<evidence type="ECO:0000313" key="12">
    <source>
        <dbReference type="Proteomes" id="UP000199702"/>
    </source>
</evidence>
<feature type="transmembrane region" description="Helical" evidence="8">
    <location>
        <begin position="264"/>
        <end position="294"/>
    </location>
</feature>
<evidence type="ECO:0000256" key="6">
    <source>
        <dbReference type="ARBA" id="ARBA00022989"/>
    </source>
</evidence>
<gene>
    <name evidence="11" type="ORF">SAMN05660918_0126</name>
</gene>
<dbReference type="EMBL" id="FNYA01000012">
    <property type="protein sequence ID" value="SEJ36196.1"/>
    <property type="molecule type" value="Genomic_DNA"/>
</dbReference>
<evidence type="ECO:0000256" key="2">
    <source>
        <dbReference type="ARBA" id="ARBA00022448"/>
    </source>
</evidence>
<dbReference type="SUPFAM" id="SSF52540">
    <property type="entry name" value="P-loop containing nucleoside triphosphate hydrolases"/>
    <property type="match status" value="1"/>
</dbReference>
<evidence type="ECO:0000313" key="11">
    <source>
        <dbReference type="EMBL" id="SEJ36196.1"/>
    </source>
</evidence>
<dbReference type="FunFam" id="3.40.50.300:FF:000287">
    <property type="entry name" value="Multidrug ABC transporter ATP-binding protein"/>
    <property type="match status" value="1"/>
</dbReference>
<dbReference type="RefSeq" id="WP_091315965.1">
    <property type="nucleotide sequence ID" value="NZ_CBCSJU010000001.1"/>
</dbReference>
<dbReference type="STRING" id="402734.SAMN05660918_0126"/>
<sequence length="608" mass="69216">MSVLKSSSFKKVLQYAKPFKSKLVSVAFWAIFLAIVAALRPLVLNITIDKYFVNSGKETNVIQDYFLNLMSFILEDGNDGYNIKVLVALMLIILILEVVAQYFFVYISSWLGQDIVKDIREKLFAHLASFKTKYFDNEPVGKLITRCVSDMENIASIFSQGLFMIVSDFLKMIIVLAFMLIINWKITAIVLLIMPIILIATNIFNKKMKVAFNEVRNEVANLNTFIQERLTGMKIVQLFNREKIELEKFKEINHKHNKAWLKNILYNSIFFPIADIISSITLGLVVYFGALLIINGDTETSVGQLISFNMYISMLYNPLRQIADKFNVLQMGIVSADRVFEILDSDVEVQDNGTIHSEKFHGSIKFQNVRFSYLKNEEILKGINLEVKEAETVAIVGATGAGKSTIINLLNRFYEIDSGKILIDDININDYTLETLRKEIAMVLQDVFLFADSIYNNITLFDENIKREDVYNAAKKIGIHDFLMSLPNGYDYDVKERGVMLSSGQRQLIAFLRAYISNPSILILDEATSSIDSHSEELIQKATKTLTEGRTSIIIAHRLATIVNADTIIVMDKGLIVEKGKHKELLKLENGYYKKLYEAQFEKPEVVS</sequence>
<keyword evidence="7 8" id="KW-0472">Membrane</keyword>
<keyword evidence="3 8" id="KW-0812">Transmembrane</keyword>
<dbReference type="InterPro" id="IPR003593">
    <property type="entry name" value="AAA+_ATPase"/>
</dbReference>
<evidence type="ECO:0000256" key="7">
    <source>
        <dbReference type="ARBA" id="ARBA00023136"/>
    </source>
</evidence>
<dbReference type="CDD" id="cd03254">
    <property type="entry name" value="ABCC_Glucan_exporter_like"/>
    <property type="match status" value="1"/>
</dbReference>
<protein>
    <submittedName>
        <fullName evidence="11">ABC transporter</fullName>
    </submittedName>
</protein>
<evidence type="ECO:0000256" key="3">
    <source>
        <dbReference type="ARBA" id="ARBA00022692"/>
    </source>
</evidence>
<feature type="transmembrane region" description="Helical" evidence="8">
    <location>
        <begin position="186"/>
        <end position="204"/>
    </location>
</feature>
<dbReference type="InterPro" id="IPR017871">
    <property type="entry name" value="ABC_transporter-like_CS"/>
</dbReference>
<keyword evidence="5" id="KW-0067">ATP-binding</keyword>
<evidence type="ECO:0000256" key="5">
    <source>
        <dbReference type="ARBA" id="ARBA00022840"/>
    </source>
</evidence>